<evidence type="ECO:0000313" key="2">
    <source>
        <dbReference type="Proteomes" id="UP000662200"/>
    </source>
</evidence>
<protein>
    <submittedName>
        <fullName evidence="1">Uncharacterized protein</fullName>
    </submittedName>
</protein>
<organism evidence="1 2">
    <name type="scientific">Pilimelia terevasa</name>
    <dbReference type="NCBI Taxonomy" id="53372"/>
    <lineage>
        <taxon>Bacteria</taxon>
        <taxon>Bacillati</taxon>
        <taxon>Actinomycetota</taxon>
        <taxon>Actinomycetes</taxon>
        <taxon>Micromonosporales</taxon>
        <taxon>Micromonosporaceae</taxon>
        <taxon>Pilimelia</taxon>
    </lineage>
</organism>
<name>A0A8J3BIL9_9ACTN</name>
<accession>A0A8J3BIL9</accession>
<dbReference type="AlphaFoldDB" id="A0A8J3BIL9"/>
<sequence length="141" mass="15642">MVNRLFSSLDPDAAYVALTPAELEAFNAAYVPVRIEDVDVEPRSTVFGCDKARHKRALKGNAGNTLGTFWTEINWCHDKKKGWHNTYITDDGTGGETKTPGWRYKGTPAFDAGVVGTSRGWAQHWFEAKFLPDSSRVFGST</sequence>
<proteinExistence type="predicted"/>
<gene>
    <name evidence="1" type="ORF">GCM10010124_16820</name>
</gene>
<dbReference type="EMBL" id="BMQC01000004">
    <property type="protein sequence ID" value="GGK24923.1"/>
    <property type="molecule type" value="Genomic_DNA"/>
</dbReference>
<keyword evidence="2" id="KW-1185">Reference proteome</keyword>
<comment type="caution">
    <text evidence="1">The sequence shown here is derived from an EMBL/GenBank/DDBJ whole genome shotgun (WGS) entry which is preliminary data.</text>
</comment>
<dbReference type="Proteomes" id="UP000662200">
    <property type="component" value="Unassembled WGS sequence"/>
</dbReference>
<evidence type="ECO:0000313" key="1">
    <source>
        <dbReference type="EMBL" id="GGK24923.1"/>
    </source>
</evidence>
<reference evidence="1" key="1">
    <citation type="journal article" date="2014" name="Int. J. Syst. Evol. Microbiol.">
        <title>Complete genome sequence of Corynebacterium casei LMG S-19264T (=DSM 44701T), isolated from a smear-ripened cheese.</title>
        <authorList>
            <consortium name="US DOE Joint Genome Institute (JGI-PGF)"/>
            <person name="Walter F."/>
            <person name="Albersmeier A."/>
            <person name="Kalinowski J."/>
            <person name="Ruckert C."/>
        </authorList>
    </citation>
    <scope>NUCLEOTIDE SEQUENCE</scope>
    <source>
        <strain evidence="1">JCM 3091</strain>
    </source>
</reference>
<reference evidence="1" key="2">
    <citation type="submission" date="2020-09" db="EMBL/GenBank/DDBJ databases">
        <authorList>
            <person name="Sun Q."/>
            <person name="Ohkuma M."/>
        </authorList>
    </citation>
    <scope>NUCLEOTIDE SEQUENCE</scope>
    <source>
        <strain evidence="1">JCM 3091</strain>
    </source>
</reference>